<dbReference type="InterPro" id="IPR018334">
    <property type="entry name" value="ArsR_HTH"/>
</dbReference>
<dbReference type="PROSITE" id="PS50987">
    <property type="entry name" value="HTH_ARSR_2"/>
    <property type="match status" value="1"/>
</dbReference>
<evidence type="ECO:0000313" key="6">
    <source>
        <dbReference type="Proteomes" id="UP001595803"/>
    </source>
</evidence>
<dbReference type="InterPro" id="IPR001845">
    <property type="entry name" value="HTH_ArsR_DNA-bd_dom"/>
</dbReference>
<accession>A0ABV7Z6R5</accession>
<evidence type="ECO:0000256" key="1">
    <source>
        <dbReference type="ARBA" id="ARBA00023015"/>
    </source>
</evidence>
<dbReference type="PANTHER" id="PTHR43132:SF6">
    <property type="entry name" value="HTH-TYPE TRANSCRIPTIONAL REPRESSOR CZRA"/>
    <property type="match status" value="1"/>
</dbReference>
<proteinExistence type="predicted"/>
<dbReference type="CDD" id="cd00090">
    <property type="entry name" value="HTH_ARSR"/>
    <property type="match status" value="1"/>
</dbReference>
<dbReference type="PRINTS" id="PR00778">
    <property type="entry name" value="HTHARSR"/>
</dbReference>
<gene>
    <name evidence="5" type="ORF">ACFOSB_07880</name>
</gene>
<dbReference type="InterPro" id="IPR036390">
    <property type="entry name" value="WH_DNA-bd_sf"/>
</dbReference>
<feature type="domain" description="HTH arsR-type" evidence="4">
    <location>
        <begin position="28"/>
        <end position="120"/>
    </location>
</feature>
<dbReference type="InterPro" id="IPR036388">
    <property type="entry name" value="WH-like_DNA-bd_sf"/>
</dbReference>
<comment type="caution">
    <text evidence="5">The sequence shown here is derived from an EMBL/GenBank/DDBJ whole genome shotgun (WGS) entry which is preliminary data.</text>
</comment>
<sequence length="120" mass="12772">MTAASDPAVCEVACTHPEAVATARAALPDAVTVDAATTLLKVVADPTRFRILSALHTGELCVCDLAVVVGISESATSHQLRLLREHRVVASRRVGRTVYYSLLDAHVTTLIGNATEHVRE</sequence>
<dbReference type="InterPro" id="IPR051011">
    <property type="entry name" value="Metal_resp_trans_reg"/>
</dbReference>
<dbReference type="RefSeq" id="WP_322473982.1">
    <property type="nucleotide sequence ID" value="NZ_JBHRZG010000008.1"/>
</dbReference>
<keyword evidence="1" id="KW-0805">Transcription regulation</keyword>
<keyword evidence="2" id="KW-0238">DNA-binding</keyword>
<dbReference type="NCBIfam" id="NF033788">
    <property type="entry name" value="HTH_metalloreg"/>
    <property type="match status" value="1"/>
</dbReference>
<reference evidence="6" key="1">
    <citation type="journal article" date="2019" name="Int. J. Syst. Evol. Microbiol.">
        <title>The Global Catalogue of Microorganisms (GCM) 10K type strain sequencing project: providing services to taxonomists for standard genome sequencing and annotation.</title>
        <authorList>
            <consortium name="The Broad Institute Genomics Platform"/>
            <consortium name="The Broad Institute Genome Sequencing Center for Infectious Disease"/>
            <person name="Wu L."/>
            <person name="Ma J."/>
        </authorList>
    </citation>
    <scope>NUCLEOTIDE SEQUENCE [LARGE SCALE GENOMIC DNA]</scope>
    <source>
        <strain evidence="6">CCTCC AB 2017081</strain>
    </source>
</reference>
<evidence type="ECO:0000256" key="2">
    <source>
        <dbReference type="ARBA" id="ARBA00023125"/>
    </source>
</evidence>
<organism evidence="5 6">
    <name type="scientific">Deinococcus rufus</name>
    <dbReference type="NCBI Taxonomy" id="2136097"/>
    <lineage>
        <taxon>Bacteria</taxon>
        <taxon>Thermotogati</taxon>
        <taxon>Deinococcota</taxon>
        <taxon>Deinococci</taxon>
        <taxon>Deinococcales</taxon>
        <taxon>Deinococcaceae</taxon>
        <taxon>Deinococcus</taxon>
    </lineage>
</organism>
<dbReference type="Gene3D" id="1.10.10.10">
    <property type="entry name" value="Winged helix-like DNA-binding domain superfamily/Winged helix DNA-binding domain"/>
    <property type="match status" value="1"/>
</dbReference>
<protein>
    <submittedName>
        <fullName evidence="5">ArsR/SmtB family transcription factor</fullName>
    </submittedName>
</protein>
<dbReference type="InterPro" id="IPR011991">
    <property type="entry name" value="ArsR-like_HTH"/>
</dbReference>
<dbReference type="PROSITE" id="PS00846">
    <property type="entry name" value="HTH_ARSR_1"/>
    <property type="match status" value="1"/>
</dbReference>
<evidence type="ECO:0000256" key="3">
    <source>
        <dbReference type="ARBA" id="ARBA00023163"/>
    </source>
</evidence>
<dbReference type="EMBL" id="JBHRZG010000008">
    <property type="protein sequence ID" value="MFC3832773.1"/>
    <property type="molecule type" value="Genomic_DNA"/>
</dbReference>
<evidence type="ECO:0000313" key="5">
    <source>
        <dbReference type="EMBL" id="MFC3832773.1"/>
    </source>
</evidence>
<dbReference type="PANTHER" id="PTHR43132">
    <property type="entry name" value="ARSENICAL RESISTANCE OPERON REPRESSOR ARSR-RELATED"/>
    <property type="match status" value="1"/>
</dbReference>
<keyword evidence="3" id="KW-0804">Transcription</keyword>
<dbReference type="Pfam" id="PF01022">
    <property type="entry name" value="HTH_5"/>
    <property type="match status" value="1"/>
</dbReference>
<evidence type="ECO:0000259" key="4">
    <source>
        <dbReference type="PROSITE" id="PS50987"/>
    </source>
</evidence>
<dbReference type="SUPFAM" id="SSF46785">
    <property type="entry name" value="Winged helix' DNA-binding domain"/>
    <property type="match status" value="1"/>
</dbReference>
<dbReference type="SMART" id="SM00418">
    <property type="entry name" value="HTH_ARSR"/>
    <property type="match status" value="1"/>
</dbReference>
<keyword evidence="6" id="KW-1185">Reference proteome</keyword>
<name>A0ABV7Z6R5_9DEIO</name>
<dbReference type="Proteomes" id="UP001595803">
    <property type="component" value="Unassembled WGS sequence"/>
</dbReference>